<name>A0A6J7WPU4_9CAUD</name>
<protein>
    <submittedName>
        <fullName evidence="1">Uncharacterized protein</fullName>
    </submittedName>
</protein>
<dbReference type="EMBL" id="LR798261">
    <property type="protein sequence ID" value="CAB5218735.1"/>
    <property type="molecule type" value="Genomic_DNA"/>
</dbReference>
<evidence type="ECO:0000313" key="1">
    <source>
        <dbReference type="EMBL" id="CAB5218735.1"/>
    </source>
</evidence>
<gene>
    <name evidence="1" type="ORF">UFOVP218_102</name>
</gene>
<accession>A0A6J7WPU4</accession>
<organism evidence="1">
    <name type="scientific">uncultured Caudovirales phage</name>
    <dbReference type="NCBI Taxonomy" id="2100421"/>
    <lineage>
        <taxon>Viruses</taxon>
        <taxon>Duplodnaviria</taxon>
        <taxon>Heunggongvirae</taxon>
        <taxon>Uroviricota</taxon>
        <taxon>Caudoviricetes</taxon>
        <taxon>Peduoviridae</taxon>
        <taxon>Maltschvirus</taxon>
        <taxon>Maltschvirus maltsch</taxon>
    </lineage>
</organism>
<sequence>MSKTFNELNIVRIDLMDKLPKGKFINCRVCDIITDEYEYLTWLHRKGIIHFTKPVLAKLHQIAAYQASEEFYKNEVEPYLKTDFEDVPF</sequence>
<reference evidence="1" key="1">
    <citation type="submission" date="2020-05" db="EMBL/GenBank/DDBJ databases">
        <authorList>
            <person name="Chiriac C."/>
            <person name="Salcher M."/>
            <person name="Ghai R."/>
            <person name="Kavagutti S V."/>
        </authorList>
    </citation>
    <scope>NUCLEOTIDE SEQUENCE</scope>
</reference>
<proteinExistence type="predicted"/>